<evidence type="ECO:0000256" key="1">
    <source>
        <dbReference type="ARBA" id="ARBA00022692"/>
    </source>
</evidence>
<dbReference type="EMBL" id="FQVF01000019">
    <property type="protein sequence ID" value="SHG30252.1"/>
    <property type="molecule type" value="Genomic_DNA"/>
</dbReference>
<feature type="transmembrane region" description="Helical" evidence="4">
    <location>
        <begin position="266"/>
        <end position="285"/>
    </location>
</feature>
<dbReference type="PANTHER" id="PTHR23521:SF3">
    <property type="entry name" value="MFS TRANSPORTER"/>
    <property type="match status" value="1"/>
</dbReference>
<dbReference type="InterPro" id="IPR011701">
    <property type="entry name" value="MFS"/>
</dbReference>
<keyword evidence="2 4" id="KW-1133">Transmembrane helix</keyword>
<feature type="transmembrane region" description="Helical" evidence="4">
    <location>
        <begin position="291"/>
        <end position="311"/>
    </location>
</feature>
<keyword evidence="1 4" id="KW-0812">Transmembrane</keyword>
<dbReference type="InterPro" id="IPR020846">
    <property type="entry name" value="MFS_dom"/>
</dbReference>
<evidence type="ECO:0000313" key="7">
    <source>
        <dbReference type="Proteomes" id="UP000184517"/>
    </source>
</evidence>
<dbReference type="Gene3D" id="1.20.1250.20">
    <property type="entry name" value="MFS general substrate transporter like domains"/>
    <property type="match status" value="2"/>
</dbReference>
<dbReference type="PROSITE" id="PS50850">
    <property type="entry name" value="MFS"/>
    <property type="match status" value="1"/>
</dbReference>
<dbReference type="InterPro" id="IPR047200">
    <property type="entry name" value="MFS_YcaD-like"/>
</dbReference>
<protein>
    <submittedName>
        <fullName evidence="6">Predicted arabinose efflux permease, MFS family</fullName>
    </submittedName>
</protein>
<feature type="transmembrane region" description="Helical" evidence="4">
    <location>
        <begin position="332"/>
        <end position="349"/>
    </location>
</feature>
<dbReference type="CDD" id="cd17477">
    <property type="entry name" value="MFS_YcaD_like"/>
    <property type="match status" value="1"/>
</dbReference>
<feature type="transmembrane region" description="Helical" evidence="4">
    <location>
        <begin position="74"/>
        <end position="93"/>
    </location>
</feature>
<evidence type="ECO:0000256" key="2">
    <source>
        <dbReference type="ARBA" id="ARBA00022989"/>
    </source>
</evidence>
<dbReference type="AlphaFoldDB" id="A0A1M5IPL5"/>
<dbReference type="RefSeq" id="WP_072841111.1">
    <property type="nucleotide sequence ID" value="NZ_FQVF01000019.1"/>
</dbReference>
<dbReference type="PANTHER" id="PTHR23521">
    <property type="entry name" value="TRANSPORTER MFS SUPERFAMILY"/>
    <property type="match status" value="1"/>
</dbReference>
<gene>
    <name evidence="6" type="ORF">SAMN02745753_03674</name>
</gene>
<keyword evidence="3 4" id="KW-0472">Membrane</keyword>
<keyword evidence="7" id="KW-1185">Reference proteome</keyword>
<feature type="transmembrane region" description="Helical" evidence="4">
    <location>
        <begin position="236"/>
        <end position="254"/>
    </location>
</feature>
<feature type="transmembrane region" description="Helical" evidence="4">
    <location>
        <begin position="355"/>
        <end position="375"/>
    </location>
</feature>
<feature type="transmembrane region" description="Helical" evidence="4">
    <location>
        <begin position="157"/>
        <end position="179"/>
    </location>
</feature>
<accession>A0A1M5IPL5</accession>
<evidence type="ECO:0000313" key="6">
    <source>
        <dbReference type="EMBL" id="SHG30252.1"/>
    </source>
</evidence>
<feature type="transmembrane region" description="Helical" evidence="4">
    <location>
        <begin position="200"/>
        <end position="224"/>
    </location>
</feature>
<proteinExistence type="predicted"/>
<dbReference type="Proteomes" id="UP000184517">
    <property type="component" value="Unassembled WGS sequence"/>
</dbReference>
<dbReference type="STRING" id="1122206.SAMN02745753_03674"/>
<feature type="transmembrane region" description="Helical" evidence="4">
    <location>
        <begin position="99"/>
        <end position="120"/>
    </location>
</feature>
<name>A0A1M5IPL5_9GAMM</name>
<dbReference type="Pfam" id="PF07690">
    <property type="entry name" value="MFS_1"/>
    <property type="match status" value="1"/>
</dbReference>
<dbReference type="OrthoDB" id="9810614at2"/>
<dbReference type="InterPro" id="IPR036259">
    <property type="entry name" value="MFS_trans_sf"/>
</dbReference>
<sequence length="428" mass="45719">MLKQTLFPIWSLLIGIAVLTMASALQSSLIGIRASIEGFNTTATGLIMSAYYLGFILGSLLVPNWVKNVGHIRVFAAVASLASITILMQSVVVNPWFWMLMRMGTGLCYAGLFIVTESWLNDIATNKTRGRLFSIYIIEIWASQTISQLLLNLSSPSGYGLFILTSVLISLAVVPLLLVRTPSPTINVPEKLNILGLIKTAPLGVTGVTIAGATSGALLGLGALYAKTIGLNIAEISIFIGASYVGGMLLQWPIGKLSDRQDRRVTILWVGVVGALAAFIVPLGGGINSQILMMIGMFAVGAFTFPMYSLASSHMNDQLRPEQILSASSGMILLNGIGGMLGPLIAAALMDTLQINALFWFVASLNMTVALVALYRINRKPAMIIEEQGDQIPVALTVSSVATAEMLVEADSSNTTVEEKSHEVEIKL</sequence>
<feature type="transmembrane region" description="Helical" evidence="4">
    <location>
        <begin position="132"/>
        <end position="151"/>
    </location>
</feature>
<organism evidence="6 7">
    <name type="scientific">Marinomonas polaris DSM 16579</name>
    <dbReference type="NCBI Taxonomy" id="1122206"/>
    <lineage>
        <taxon>Bacteria</taxon>
        <taxon>Pseudomonadati</taxon>
        <taxon>Pseudomonadota</taxon>
        <taxon>Gammaproteobacteria</taxon>
        <taxon>Oceanospirillales</taxon>
        <taxon>Oceanospirillaceae</taxon>
        <taxon>Marinomonas</taxon>
    </lineage>
</organism>
<dbReference type="GO" id="GO:0005886">
    <property type="term" value="C:plasma membrane"/>
    <property type="evidence" value="ECO:0007669"/>
    <property type="project" value="TreeGrafter"/>
</dbReference>
<dbReference type="SUPFAM" id="SSF103473">
    <property type="entry name" value="MFS general substrate transporter"/>
    <property type="match status" value="1"/>
</dbReference>
<evidence type="ECO:0000256" key="3">
    <source>
        <dbReference type="ARBA" id="ARBA00023136"/>
    </source>
</evidence>
<evidence type="ECO:0000259" key="5">
    <source>
        <dbReference type="PROSITE" id="PS50850"/>
    </source>
</evidence>
<feature type="domain" description="Major facilitator superfamily (MFS) profile" evidence="5">
    <location>
        <begin position="1"/>
        <end position="381"/>
    </location>
</feature>
<feature type="transmembrane region" description="Helical" evidence="4">
    <location>
        <begin position="43"/>
        <end position="62"/>
    </location>
</feature>
<dbReference type="GO" id="GO:0022857">
    <property type="term" value="F:transmembrane transporter activity"/>
    <property type="evidence" value="ECO:0007669"/>
    <property type="project" value="InterPro"/>
</dbReference>
<evidence type="ECO:0000256" key="4">
    <source>
        <dbReference type="SAM" id="Phobius"/>
    </source>
</evidence>
<reference evidence="7" key="1">
    <citation type="submission" date="2016-11" db="EMBL/GenBank/DDBJ databases">
        <authorList>
            <person name="Varghese N."/>
            <person name="Submissions S."/>
        </authorList>
    </citation>
    <scope>NUCLEOTIDE SEQUENCE [LARGE SCALE GENOMIC DNA]</scope>
    <source>
        <strain evidence="7">DSM 16579</strain>
    </source>
</reference>